<accession>W4V9U4</accession>
<name>W4V9U4_9FIRM</name>
<evidence type="ECO:0000313" key="2">
    <source>
        <dbReference type="Proteomes" id="UP000019109"/>
    </source>
</evidence>
<reference evidence="1" key="1">
    <citation type="journal article" date="2014" name="Genome Announc.">
        <title>Draft Genome Sequence of Clostridium straminisolvens Strain JCM 21531T, Isolated from a Cellulose-Degrading Bacterial Community.</title>
        <authorList>
            <person name="Yuki M."/>
            <person name="Oshima K."/>
            <person name="Suda W."/>
            <person name="Sakamoto M."/>
            <person name="Kitamura K."/>
            <person name="Iida T."/>
            <person name="Hattori M."/>
            <person name="Ohkuma M."/>
        </authorList>
    </citation>
    <scope>NUCLEOTIDE SEQUENCE [LARGE SCALE GENOMIC DNA]</scope>
    <source>
        <strain evidence="1">JCM 21531</strain>
    </source>
</reference>
<dbReference type="AlphaFoldDB" id="W4V9U4"/>
<dbReference type="Proteomes" id="UP000019109">
    <property type="component" value="Unassembled WGS sequence"/>
</dbReference>
<protein>
    <submittedName>
        <fullName evidence="1">Uncharacterized protein</fullName>
    </submittedName>
</protein>
<dbReference type="STRING" id="1294263.JCM21531_3790"/>
<keyword evidence="2" id="KW-1185">Reference proteome</keyword>
<organism evidence="1 2">
    <name type="scientific">Acetivibrio straminisolvens JCM 21531</name>
    <dbReference type="NCBI Taxonomy" id="1294263"/>
    <lineage>
        <taxon>Bacteria</taxon>
        <taxon>Bacillati</taxon>
        <taxon>Bacillota</taxon>
        <taxon>Clostridia</taxon>
        <taxon>Eubacteriales</taxon>
        <taxon>Oscillospiraceae</taxon>
        <taxon>Acetivibrio</taxon>
    </lineage>
</organism>
<dbReference type="EMBL" id="BAVR01000059">
    <property type="protein sequence ID" value="GAE90200.1"/>
    <property type="molecule type" value="Genomic_DNA"/>
</dbReference>
<sequence length="67" mass="7720">MNKTVRVIFEYSEETPSFVDKFNVLKQYINSLEGVRGYGGYDGTGMYINDLAENEDYINLLVLCIKK</sequence>
<proteinExistence type="predicted"/>
<evidence type="ECO:0000313" key="1">
    <source>
        <dbReference type="EMBL" id="GAE90200.1"/>
    </source>
</evidence>
<comment type="caution">
    <text evidence="1">The sequence shown here is derived from an EMBL/GenBank/DDBJ whole genome shotgun (WGS) entry which is preliminary data.</text>
</comment>
<gene>
    <name evidence="1" type="ORF">JCM21531_3790</name>
</gene>